<comment type="similarity">
    <text evidence="2 9">Belongs to the phospholipase D family.</text>
</comment>
<evidence type="ECO:0000256" key="5">
    <source>
        <dbReference type="ARBA" id="ARBA00022963"/>
    </source>
</evidence>
<gene>
    <name evidence="13" type="ORF">JXQ802_LOCUS24276</name>
</gene>
<feature type="domain" description="PX" evidence="12">
    <location>
        <begin position="119"/>
        <end position="248"/>
    </location>
</feature>
<evidence type="ECO:0000256" key="6">
    <source>
        <dbReference type="ARBA" id="ARBA00023098"/>
    </source>
</evidence>
<dbReference type="Pfam" id="PF00614">
    <property type="entry name" value="PLDc"/>
    <property type="match status" value="1"/>
</dbReference>
<evidence type="ECO:0000256" key="1">
    <source>
        <dbReference type="ARBA" id="ARBA00000798"/>
    </source>
</evidence>
<keyword evidence="4 9" id="KW-0378">Hydrolase</keyword>
<dbReference type="GO" id="GO:0004630">
    <property type="term" value="F:phospholipase D activity"/>
    <property type="evidence" value="ECO:0007669"/>
    <property type="project" value="UniProtKB-UniRule"/>
</dbReference>
<protein>
    <recommendedName>
        <fullName evidence="9">Phospholipase</fullName>
        <ecNumber evidence="9">3.1.4.4</ecNumber>
    </recommendedName>
</protein>
<dbReference type="PROSITE" id="PS50195">
    <property type="entry name" value="PX"/>
    <property type="match status" value="1"/>
</dbReference>
<feature type="compositionally biased region" description="Acidic residues" evidence="10">
    <location>
        <begin position="779"/>
        <end position="788"/>
    </location>
</feature>
<feature type="compositionally biased region" description="Basic and acidic residues" evidence="10">
    <location>
        <begin position="626"/>
        <end position="648"/>
    </location>
</feature>
<dbReference type="GO" id="GO:0009395">
    <property type="term" value="P:phospholipid catabolic process"/>
    <property type="evidence" value="ECO:0007669"/>
    <property type="project" value="TreeGrafter"/>
</dbReference>
<dbReference type="Pfam" id="PF00787">
    <property type="entry name" value="PX"/>
    <property type="match status" value="1"/>
</dbReference>
<dbReference type="Gene3D" id="3.30.1520.10">
    <property type="entry name" value="Phox-like domain"/>
    <property type="match status" value="1"/>
</dbReference>
<feature type="region of interest" description="Disordered" evidence="10">
    <location>
        <begin position="576"/>
        <end position="751"/>
    </location>
</feature>
<dbReference type="GO" id="GO:0035091">
    <property type="term" value="F:phosphatidylinositol binding"/>
    <property type="evidence" value="ECO:0007669"/>
    <property type="project" value="InterPro"/>
</dbReference>
<dbReference type="InterPro" id="IPR001849">
    <property type="entry name" value="PH_domain"/>
</dbReference>
<dbReference type="GO" id="GO:0060627">
    <property type="term" value="P:regulation of vesicle-mediated transport"/>
    <property type="evidence" value="ECO:0007669"/>
    <property type="project" value="TreeGrafter"/>
</dbReference>
<comment type="caution">
    <text evidence="13">The sequence shown here is derived from an EMBL/GenBank/DDBJ whole genome shotgun (WGS) entry which is preliminary data.</text>
</comment>
<evidence type="ECO:0000259" key="12">
    <source>
        <dbReference type="PROSITE" id="PS50195"/>
    </source>
</evidence>
<dbReference type="InterPro" id="IPR025202">
    <property type="entry name" value="PLD-like_dom"/>
</dbReference>
<dbReference type="CDD" id="cd01254">
    <property type="entry name" value="PH_PLD"/>
    <property type="match status" value="1"/>
</dbReference>
<dbReference type="GO" id="GO:0006654">
    <property type="term" value="P:phosphatidic acid biosynthetic process"/>
    <property type="evidence" value="ECO:0007669"/>
    <property type="project" value="InterPro"/>
</dbReference>
<dbReference type="EMBL" id="CAJNOL010000784">
    <property type="protein sequence ID" value="CAF1198434.1"/>
    <property type="molecule type" value="Genomic_DNA"/>
</dbReference>
<evidence type="ECO:0000256" key="4">
    <source>
        <dbReference type="ARBA" id="ARBA00022801"/>
    </source>
</evidence>
<dbReference type="InterPro" id="IPR001683">
    <property type="entry name" value="PX_dom"/>
</dbReference>
<dbReference type="CDD" id="cd09141">
    <property type="entry name" value="PLDc_vPLD1_2_yPLD_like_2"/>
    <property type="match status" value="1"/>
</dbReference>
<reference evidence="13" key="1">
    <citation type="submission" date="2021-02" db="EMBL/GenBank/DDBJ databases">
        <authorList>
            <person name="Nowell W R."/>
        </authorList>
    </citation>
    <scope>NUCLEOTIDE SEQUENCE</scope>
</reference>
<feature type="region of interest" description="Disordered" evidence="10">
    <location>
        <begin position="775"/>
        <end position="799"/>
    </location>
</feature>
<evidence type="ECO:0000259" key="11">
    <source>
        <dbReference type="PROSITE" id="PS50035"/>
    </source>
</evidence>
<feature type="compositionally biased region" description="Basic and acidic residues" evidence="10">
    <location>
        <begin position="576"/>
        <end position="592"/>
    </location>
</feature>
<dbReference type="SMART" id="SM00312">
    <property type="entry name" value="PX"/>
    <property type="match status" value="1"/>
</dbReference>
<dbReference type="Proteomes" id="UP000663870">
    <property type="component" value="Unassembled WGS sequence"/>
</dbReference>
<dbReference type="SUPFAM" id="SSF64268">
    <property type="entry name" value="PX domain"/>
    <property type="match status" value="1"/>
</dbReference>
<dbReference type="SMART" id="SM00233">
    <property type="entry name" value="PH"/>
    <property type="match status" value="1"/>
</dbReference>
<dbReference type="InterPro" id="IPR011993">
    <property type="entry name" value="PH-like_dom_sf"/>
</dbReference>
<comment type="catalytic activity">
    <reaction evidence="1 9">
        <text>a 1,2-diacyl-sn-glycero-3-phosphocholine + H2O = a 1,2-diacyl-sn-glycero-3-phosphate + choline + H(+)</text>
        <dbReference type="Rhea" id="RHEA:14445"/>
        <dbReference type="ChEBI" id="CHEBI:15354"/>
        <dbReference type="ChEBI" id="CHEBI:15377"/>
        <dbReference type="ChEBI" id="CHEBI:15378"/>
        <dbReference type="ChEBI" id="CHEBI:57643"/>
        <dbReference type="ChEBI" id="CHEBI:58608"/>
        <dbReference type="EC" id="3.1.4.4"/>
    </reaction>
</comment>
<keyword evidence="3" id="KW-0677">Repeat</keyword>
<dbReference type="Gene3D" id="3.30.870.10">
    <property type="entry name" value="Endonuclease Chain A"/>
    <property type="match status" value="2"/>
</dbReference>
<evidence type="ECO:0000256" key="3">
    <source>
        <dbReference type="ARBA" id="ARBA00022737"/>
    </source>
</evidence>
<evidence type="ECO:0000256" key="7">
    <source>
        <dbReference type="ARBA" id="ARBA00023288"/>
    </source>
</evidence>
<evidence type="ECO:0000256" key="8">
    <source>
        <dbReference type="ARBA" id="ARBA00037868"/>
    </source>
</evidence>
<dbReference type="InterPro" id="IPR015679">
    <property type="entry name" value="PLipase_D_fam"/>
</dbReference>
<dbReference type="Pfam" id="PF13091">
    <property type="entry name" value="PLDc_2"/>
    <property type="match status" value="1"/>
</dbReference>
<accession>A0A814W7B3</accession>
<dbReference type="GO" id="GO:0012505">
    <property type="term" value="C:endomembrane system"/>
    <property type="evidence" value="ECO:0007669"/>
    <property type="project" value="UniProtKB-SubCell"/>
</dbReference>
<dbReference type="PROSITE" id="PS50035">
    <property type="entry name" value="PLD"/>
    <property type="match status" value="2"/>
</dbReference>
<dbReference type="SMART" id="SM00155">
    <property type="entry name" value="PLDc"/>
    <property type="match status" value="2"/>
</dbReference>
<dbReference type="EC" id="3.1.4.4" evidence="9"/>
<dbReference type="PIRSF" id="PIRSF009376">
    <property type="entry name" value="Phospholipase_D_euk"/>
    <property type="match status" value="1"/>
</dbReference>
<dbReference type="SUPFAM" id="SSF56024">
    <property type="entry name" value="Phospholipase D/nuclease"/>
    <property type="match status" value="3"/>
</dbReference>
<dbReference type="InterPro" id="IPR016555">
    <property type="entry name" value="PLipase_D_euk"/>
</dbReference>
<organism evidence="13 14">
    <name type="scientific">Rotaria sordida</name>
    <dbReference type="NCBI Taxonomy" id="392033"/>
    <lineage>
        <taxon>Eukaryota</taxon>
        <taxon>Metazoa</taxon>
        <taxon>Spiralia</taxon>
        <taxon>Gnathifera</taxon>
        <taxon>Rotifera</taxon>
        <taxon>Eurotatoria</taxon>
        <taxon>Bdelloidea</taxon>
        <taxon>Philodinida</taxon>
        <taxon>Philodinidae</taxon>
        <taxon>Rotaria</taxon>
    </lineage>
</organism>
<dbReference type="PANTHER" id="PTHR18896">
    <property type="entry name" value="PHOSPHOLIPASE D"/>
    <property type="match status" value="1"/>
</dbReference>
<dbReference type="GO" id="GO:0035556">
    <property type="term" value="P:intracellular signal transduction"/>
    <property type="evidence" value="ECO:0007669"/>
    <property type="project" value="InterPro"/>
</dbReference>
<feature type="domain" description="PLD phosphodiesterase" evidence="11">
    <location>
        <begin position="1053"/>
        <end position="1080"/>
    </location>
</feature>
<dbReference type="Gene3D" id="2.30.29.30">
    <property type="entry name" value="Pleckstrin-homology domain (PH domain)/Phosphotyrosine-binding domain (PTB)"/>
    <property type="match status" value="1"/>
</dbReference>
<keyword evidence="5 9" id="KW-0442">Lipid degradation</keyword>
<dbReference type="AlphaFoldDB" id="A0A814W7B3"/>
<dbReference type="PANTHER" id="PTHR18896:SF76">
    <property type="entry name" value="PHOSPHOLIPASE"/>
    <property type="match status" value="1"/>
</dbReference>
<sequence length="1237" mass="143590">MSFQKKIVIQDKATLHKPRVCGGIAGLRPVNEEDLQVWDMMARHDDTGGVSALVRHTAGMAELAISAGHPDRKHNEYLPYPDNNFNEPVEEFNQRANKFTIDHIFDHSGRTFVPNVPIHVTSIVAERTYAGFAEFLNPYLYCVTTRHGPFEWTMYKRYRHFNDLHKALVQYVEAETKRSISDLEKLQEEENENPCFPTRNDRLAFINNNIVRERCQILLEYLNKVLRHPKFRNHPATREFFDVSCVSFIYGLSVSIKEGYLSKRSHDDYRGHSIFLRLPFLCDMCKFHHGRKWFVIKDTYITYMRPDTYEIRFPMLVDRGFEITTGFRHVRTQHGIKITNLQRTLVLKCRNNRDNEEWTQHLLNLREHSNSFISATASRFNSFAPVRQKQRAYWFINGKSYMEAVAKALLTAKEEVFITDWWLSPEIMMIRPSDDENFRLDYLLGKIADKGVRVYVLVFKEMSLAMGLNSLHTKRALIGRSKRGFIKVIRHPDHYPSGGVFLWSHHEKTVIIDQKIAFVGGIDLCFGRWDDDFMRLVDLGEDNDTRLKMPSEIEAENQASGGKETVEAAQVTTTEMAEKAGEKPAKGTDKMRTTVTAPNKGSEDVKPGEQTHASGTGHHGKTAAKKWIESKLSGTDRDGANNDSEKGNHLKTRQPFKRVLTNTESQSANRQHEQDLELQSTSNWRRSKANLNRLRSLDLSETGQGDHAARTNAASSHSRFRSHNAFNKFVHQPKDFSRHEPITTEQKILEDDEDAALRPEKYARRWRKLVQIMRKSNQEEDSEDEERPEEPQSFIGPSPVIDTKHRYFVGKDYSNSYEKDFELLERHTEDFIDRKLVPRMPWHDEALVVFGSVARDVARHFIQRWNIHKCEKFRHGESYPFLLPKTYDDPEELRVTNWKDFLDARPFEVDAQCLRSAGPWSIGTKIIENSIQNAYVQMIDAAKYYIYIENQFFITIAGDSVVKNQLAEALYRRILRAHTSREKFRIYIVLPLLPGFDNVNAVQAVLYFIMRSITKGESSLFKRLEKAGVPPDDYVSFYGMRAHDVLMGVFVTEIIYVHSKLMIIDDRMAICGSANINDRSLLGQRDSELCVVINDREEENGVFNKKQIRVGKFCASWRKRLFAMLLGILHENPNNIDLSDPISDEFYDYFRDVARKNTLIYEEVFATLPSDRVRRFDQVGDYTESPKLKDIDPLKAQEKLKDIQGTVVEYPLYFLDEENYLPSLRTREGLVPNIMWT</sequence>
<evidence type="ECO:0000313" key="14">
    <source>
        <dbReference type="Proteomes" id="UP000663870"/>
    </source>
</evidence>
<keyword evidence="6" id="KW-0443">Lipid metabolism</keyword>
<keyword evidence="7" id="KW-0449">Lipoprotein</keyword>
<comment type="subcellular location">
    <subcellularLocation>
        <location evidence="8">Endomembrane system</location>
        <topology evidence="8">Lipid-anchor</topology>
    </subcellularLocation>
</comment>
<feature type="domain" description="PLD phosphodiesterase" evidence="11">
    <location>
        <begin position="501"/>
        <end position="528"/>
    </location>
</feature>
<evidence type="ECO:0000256" key="2">
    <source>
        <dbReference type="ARBA" id="ARBA00008664"/>
    </source>
</evidence>
<dbReference type="SUPFAM" id="SSF50729">
    <property type="entry name" value="PH domain-like"/>
    <property type="match status" value="1"/>
</dbReference>
<evidence type="ECO:0000256" key="9">
    <source>
        <dbReference type="PIRNR" id="PIRNR009376"/>
    </source>
</evidence>
<evidence type="ECO:0000256" key="10">
    <source>
        <dbReference type="SAM" id="MobiDB-lite"/>
    </source>
</evidence>
<name>A0A814W7B3_9BILA</name>
<keyword evidence="14" id="KW-1185">Reference proteome</keyword>
<dbReference type="CDD" id="cd09138">
    <property type="entry name" value="PLDc_vPLD1_2_yPLD_like_1"/>
    <property type="match status" value="1"/>
</dbReference>
<evidence type="ECO:0000313" key="13">
    <source>
        <dbReference type="EMBL" id="CAF1198434.1"/>
    </source>
</evidence>
<feature type="compositionally biased region" description="Basic and acidic residues" evidence="10">
    <location>
        <begin position="732"/>
        <end position="742"/>
    </location>
</feature>
<proteinExistence type="inferred from homology"/>
<dbReference type="InterPro" id="IPR001736">
    <property type="entry name" value="PLipase_D/transphosphatidylase"/>
</dbReference>
<dbReference type="InterPro" id="IPR036871">
    <property type="entry name" value="PX_dom_sf"/>
</dbReference>
<feature type="compositionally biased region" description="Polar residues" evidence="10">
    <location>
        <begin position="660"/>
        <end position="669"/>
    </location>
</feature>